<dbReference type="GO" id="GO:0005634">
    <property type="term" value="C:nucleus"/>
    <property type="evidence" value="ECO:0007669"/>
    <property type="project" value="UniProtKB-SubCell"/>
</dbReference>
<name>A0A5C3M0H9_9AGAR</name>
<keyword evidence="5 9" id="KW-0995">Kinetochore</keyword>
<accession>A0A5C3M0H9</accession>
<gene>
    <name evidence="12" type="ORF">BDQ12DRAFT_705278</name>
</gene>
<dbReference type="PANTHER" id="PTHR14281">
    <property type="entry name" value="KINETOCHORE PROTEIN SPC25-RELATED"/>
    <property type="match status" value="1"/>
</dbReference>
<protein>
    <recommendedName>
        <fullName evidence="9">Kinetochore protein SPC25</fullName>
    </recommendedName>
</protein>
<proteinExistence type="inferred from homology"/>
<keyword evidence="2 9" id="KW-0158">Chromosome</keyword>
<keyword evidence="7 9" id="KW-0131">Cell cycle</keyword>
<comment type="subunit">
    <text evidence="9">Component of the NDC80 complex.</text>
</comment>
<evidence type="ECO:0000256" key="4">
    <source>
        <dbReference type="ARBA" id="ARBA00022776"/>
    </source>
</evidence>
<dbReference type="Proteomes" id="UP000308652">
    <property type="component" value="Unassembled WGS sequence"/>
</dbReference>
<evidence type="ECO:0000256" key="10">
    <source>
        <dbReference type="SAM" id="Coils"/>
    </source>
</evidence>
<dbReference type="EMBL" id="ML213602">
    <property type="protein sequence ID" value="TFK38652.1"/>
    <property type="molecule type" value="Genomic_DNA"/>
</dbReference>
<dbReference type="STRING" id="68775.A0A5C3M0H9"/>
<evidence type="ECO:0000256" key="1">
    <source>
        <dbReference type="ARBA" id="ARBA00006379"/>
    </source>
</evidence>
<evidence type="ECO:0000256" key="7">
    <source>
        <dbReference type="ARBA" id="ARBA00023306"/>
    </source>
</evidence>
<keyword evidence="13" id="KW-1185">Reference proteome</keyword>
<dbReference type="AlphaFoldDB" id="A0A5C3M0H9"/>
<dbReference type="InterPro" id="IPR013255">
    <property type="entry name" value="Spc25_C"/>
</dbReference>
<evidence type="ECO:0000256" key="6">
    <source>
        <dbReference type="ARBA" id="ARBA00023054"/>
    </source>
</evidence>
<dbReference type="PANTHER" id="PTHR14281:SF0">
    <property type="entry name" value="KINETOCHORE PROTEIN SPC25"/>
    <property type="match status" value="1"/>
</dbReference>
<keyword evidence="6 10" id="KW-0175">Coiled coil</keyword>
<organism evidence="12 13">
    <name type="scientific">Crucibulum laeve</name>
    <dbReference type="NCBI Taxonomy" id="68775"/>
    <lineage>
        <taxon>Eukaryota</taxon>
        <taxon>Fungi</taxon>
        <taxon>Dikarya</taxon>
        <taxon>Basidiomycota</taxon>
        <taxon>Agaricomycotina</taxon>
        <taxon>Agaricomycetes</taxon>
        <taxon>Agaricomycetidae</taxon>
        <taxon>Agaricales</taxon>
        <taxon>Agaricineae</taxon>
        <taxon>Nidulariaceae</taxon>
        <taxon>Crucibulum</taxon>
    </lineage>
</organism>
<reference evidence="12 13" key="1">
    <citation type="journal article" date="2019" name="Nat. Ecol. Evol.">
        <title>Megaphylogeny resolves global patterns of mushroom evolution.</title>
        <authorList>
            <person name="Varga T."/>
            <person name="Krizsan K."/>
            <person name="Foldi C."/>
            <person name="Dima B."/>
            <person name="Sanchez-Garcia M."/>
            <person name="Sanchez-Ramirez S."/>
            <person name="Szollosi G.J."/>
            <person name="Szarkandi J.G."/>
            <person name="Papp V."/>
            <person name="Albert L."/>
            <person name="Andreopoulos W."/>
            <person name="Angelini C."/>
            <person name="Antonin V."/>
            <person name="Barry K.W."/>
            <person name="Bougher N.L."/>
            <person name="Buchanan P."/>
            <person name="Buyck B."/>
            <person name="Bense V."/>
            <person name="Catcheside P."/>
            <person name="Chovatia M."/>
            <person name="Cooper J."/>
            <person name="Damon W."/>
            <person name="Desjardin D."/>
            <person name="Finy P."/>
            <person name="Geml J."/>
            <person name="Haridas S."/>
            <person name="Hughes K."/>
            <person name="Justo A."/>
            <person name="Karasinski D."/>
            <person name="Kautmanova I."/>
            <person name="Kiss B."/>
            <person name="Kocsube S."/>
            <person name="Kotiranta H."/>
            <person name="LaButti K.M."/>
            <person name="Lechner B.E."/>
            <person name="Liimatainen K."/>
            <person name="Lipzen A."/>
            <person name="Lukacs Z."/>
            <person name="Mihaltcheva S."/>
            <person name="Morgado L.N."/>
            <person name="Niskanen T."/>
            <person name="Noordeloos M.E."/>
            <person name="Ohm R.A."/>
            <person name="Ortiz-Santana B."/>
            <person name="Ovrebo C."/>
            <person name="Racz N."/>
            <person name="Riley R."/>
            <person name="Savchenko A."/>
            <person name="Shiryaev A."/>
            <person name="Soop K."/>
            <person name="Spirin V."/>
            <person name="Szebenyi C."/>
            <person name="Tomsovsky M."/>
            <person name="Tulloss R.E."/>
            <person name="Uehling J."/>
            <person name="Grigoriev I.V."/>
            <person name="Vagvolgyi C."/>
            <person name="Papp T."/>
            <person name="Martin F.M."/>
            <person name="Miettinen O."/>
            <person name="Hibbett D.S."/>
            <person name="Nagy L.G."/>
        </authorList>
    </citation>
    <scope>NUCLEOTIDE SEQUENCE [LARGE SCALE GENOMIC DNA]</scope>
    <source>
        <strain evidence="12 13">CBS 166.37</strain>
    </source>
</reference>
<evidence type="ECO:0000256" key="5">
    <source>
        <dbReference type="ARBA" id="ARBA00022838"/>
    </source>
</evidence>
<dbReference type="GO" id="GO:0007059">
    <property type="term" value="P:chromosome segregation"/>
    <property type="evidence" value="ECO:0007669"/>
    <property type="project" value="InterPro"/>
</dbReference>
<dbReference type="Pfam" id="PF08234">
    <property type="entry name" value="Spindle_Spc25"/>
    <property type="match status" value="1"/>
</dbReference>
<feature type="domain" description="Chromosome segregation protein Spc25 C-terminal" evidence="11">
    <location>
        <begin position="173"/>
        <end position="239"/>
    </location>
</feature>
<dbReference type="GO" id="GO:0051301">
    <property type="term" value="P:cell division"/>
    <property type="evidence" value="ECO:0007669"/>
    <property type="project" value="UniProtKB-UniRule"/>
</dbReference>
<dbReference type="Gene3D" id="3.30.457.50">
    <property type="entry name" value="Chromosome segregation protein Spc25"/>
    <property type="match status" value="1"/>
</dbReference>
<evidence type="ECO:0000313" key="13">
    <source>
        <dbReference type="Proteomes" id="UP000308652"/>
    </source>
</evidence>
<dbReference type="InterPro" id="IPR045143">
    <property type="entry name" value="Spc25"/>
</dbReference>
<evidence type="ECO:0000313" key="12">
    <source>
        <dbReference type="EMBL" id="TFK38652.1"/>
    </source>
</evidence>
<sequence>MAAHVVRLPQINLAAVLVEQNPHIDLKLHNYENSTRNFLKALTNYKNRAISTIADRRKYQSTEKKKVLEKTQLVETETNQCKLREIELVAELEREKQERKDAELSVAAFKRQLASLREKCSSIEVEIEHYRAVTENLRREKDKERSVLSTHASHVSPELLSCEQRLSCFVEGIQKDRLLVRFQHIDRYDSGREATFVLDVSTRLYKVITSSPHLPTLPLLVDALNDSGDIFDFIRQVRKGYGELVTKVTQSIAS</sequence>
<keyword evidence="3 9" id="KW-0132">Cell division</keyword>
<evidence type="ECO:0000259" key="11">
    <source>
        <dbReference type="Pfam" id="PF08234"/>
    </source>
</evidence>
<evidence type="ECO:0000256" key="3">
    <source>
        <dbReference type="ARBA" id="ARBA00022618"/>
    </source>
</evidence>
<keyword evidence="8 9" id="KW-0137">Centromere</keyword>
<evidence type="ECO:0000256" key="9">
    <source>
        <dbReference type="RuleBase" id="RU367150"/>
    </source>
</evidence>
<keyword evidence="9" id="KW-0539">Nucleus</keyword>
<keyword evidence="4 9" id="KW-0498">Mitosis</keyword>
<comment type="similarity">
    <text evidence="1 9">Belongs to the SPC25 family.</text>
</comment>
<feature type="coiled-coil region" evidence="10">
    <location>
        <begin position="85"/>
        <end position="133"/>
    </location>
</feature>
<comment type="function">
    <text evidence="9">Acts as a component of the essential kinetochore-associated NDC80 complex, which is required for chromosome segregation and spindle checkpoint activity.</text>
</comment>
<evidence type="ECO:0000256" key="2">
    <source>
        <dbReference type="ARBA" id="ARBA00022454"/>
    </source>
</evidence>
<comment type="subcellular location">
    <subcellularLocation>
        <location evidence="9">Nucleus</location>
    </subcellularLocation>
    <subcellularLocation>
        <location evidence="9">Chromosome</location>
        <location evidence="9">Centromere</location>
        <location evidence="9">Kinetochore</location>
    </subcellularLocation>
</comment>
<dbReference type="OrthoDB" id="4056921at2759"/>
<dbReference type="GO" id="GO:0031262">
    <property type="term" value="C:Ndc80 complex"/>
    <property type="evidence" value="ECO:0007669"/>
    <property type="project" value="InterPro"/>
</dbReference>
<dbReference type="CDD" id="cd23784">
    <property type="entry name" value="RWD_Spc25"/>
    <property type="match status" value="1"/>
</dbReference>
<evidence type="ECO:0000256" key="8">
    <source>
        <dbReference type="ARBA" id="ARBA00023328"/>
    </source>
</evidence>